<evidence type="ECO:0000256" key="1">
    <source>
        <dbReference type="SAM" id="MobiDB-lite"/>
    </source>
</evidence>
<proteinExistence type="predicted"/>
<sequence length="292" mass="33016">MHCADRKCSIREQAVECRTAEELSKRIGARMRKVEGADASLLIASSEFKEQLGVGERKEALYRFSQVCTDHAELVMSGGKMDEEWKQAAEELKREVMERNKPKKAKIAEKNIVVGPRQGWRSRSYYEFRNGATEAWAERFDWSEVQSVIFLTSLTKDSSENEKTLALVEKIAKDVTIMTILPVQFEGNFLELAAIADYWSGALKTTINARVVDPVKPVGSRQTPLILSAPEIFESRDRLIEYMELAVPDHEALVRLRTESVAEPHMKRKRVEGRGHAAASTCTANTSTPFHR</sequence>
<organism evidence="2 3">
    <name type="scientific">Caenorhabditis japonica</name>
    <dbReference type="NCBI Taxonomy" id="281687"/>
    <lineage>
        <taxon>Eukaryota</taxon>
        <taxon>Metazoa</taxon>
        <taxon>Ecdysozoa</taxon>
        <taxon>Nematoda</taxon>
        <taxon>Chromadorea</taxon>
        <taxon>Rhabditida</taxon>
        <taxon>Rhabditina</taxon>
        <taxon>Rhabditomorpha</taxon>
        <taxon>Rhabditoidea</taxon>
        <taxon>Rhabditidae</taxon>
        <taxon>Peloderinae</taxon>
        <taxon>Caenorhabditis</taxon>
    </lineage>
</organism>
<evidence type="ECO:0000313" key="2">
    <source>
        <dbReference type="EnsemblMetazoa" id="CJA22261.1"/>
    </source>
</evidence>
<evidence type="ECO:0000313" key="3">
    <source>
        <dbReference type="Proteomes" id="UP000005237"/>
    </source>
</evidence>
<reference evidence="3" key="1">
    <citation type="submission" date="2010-08" db="EMBL/GenBank/DDBJ databases">
        <authorList>
            <consortium name="Caenorhabditis japonica Sequencing Consortium"/>
            <person name="Wilson R.K."/>
        </authorList>
    </citation>
    <scope>NUCLEOTIDE SEQUENCE [LARGE SCALE GENOMIC DNA]</scope>
    <source>
        <strain evidence="3">DF5081</strain>
    </source>
</reference>
<feature type="region of interest" description="Disordered" evidence="1">
    <location>
        <begin position="267"/>
        <end position="292"/>
    </location>
</feature>
<dbReference type="Proteomes" id="UP000005237">
    <property type="component" value="Unassembled WGS sequence"/>
</dbReference>
<name>A0A8R1IDA4_CAEJA</name>
<dbReference type="AlphaFoldDB" id="A0A8R1IDA4"/>
<reference evidence="2" key="2">
    <citation type="submission" date="2022-06" db="UniProtKB">
        <authorList>
            <consortium name="EnsemblMetazoa"/>
        </authorList>
    </citation>
    <scope>IDENTIFICATION</scope>
    <source>
        <strain evidence="2">DF5081</strain>
    </source>
</reference>
<feature type="compositionally biased region" description="Low complexity" evidence="1">
    <location>
        <begin position="277"/>
        <end position="292"/>
    </location>
</feature>
<dbReference type="EnsemblMetazoa" id="CJA22261.1">
    <property type="protein sequence ID" value="CJA22261.1"/>
    <property type="gene ID" value="WBGene00177833"/>
</dbReference>
<keyword evidence="3" id="KW-1185">Reference proteome</keyword>
<protein>
    <submittedName>
        <fullName evidence="2">Uncharacterized protein</fullName>
    </submittedName>
</protein>
<accession>A0A8R1IDA4</accession>